<keyword evidence="2" id="KW-1185">Reference proteome</keyword>
<comment type="caution">
    <text evidence="1">The sequence shown here is derived from an EMBL/GenBank/DDBJ whole genome shotgun (WGS) entry which is preliminary data.</text>
</comment>
<gene>
    <name evidence="1" type="ORF">Fcan01_07046</name>
</gene>
<evidence type="ECO:0000313" key="2">
    <source>
        <dbReference type="Proteomes" id="UP000198287"/>
    </source>
</evidence>
<dbReference type="OrthoDB" id="10389442at2759"/>
<organism evidence="1 2">
    <name type="scientific">Folsomia candida</name>
    <name type="common">Springtail</name>
    <dbReference type="NCBI Taxonomy" id="158441"/>
    <lineage>
        <taxon>Eukaryota</taxon>
        <taxon>Metazoa</taxon>
        <taxon>Ecdysozoa</taxon>
        <taxon>Arthropoda</taxon>
        <taxon>Hexapoda</taxon>
        <taxon>Collembola</taxon>
        <taxon>Entomobryomorpha</taxon>
        <taxon>Isotomoidea</taxon>
        <taxon>Isotomidae</taxon>
        <taxon>Proisotominae</taxon>
        <taxon>Folsomia</taxon>
    </lineage>
</organism>
<dbReference type="AlphaFoldDB" id="A0A226EIU1"/>
<dbReference type="Proteomes" id="UP000198287">
    <property type="component" value="Unassembled WGS sequence"/>
</dbReference>
<evidence type="ECO:0000313" key="1">
    <source>
        <dbReference type="EMBL" id="OXA57633.1"/>
    </source>
</evidence>
<dbReference type="OMA" id="EDLTECK"/>
<proteinExistence type="predicted"/>
<accession>A0A226EIU1</accession>
<name>A0A226EIU1_FOLCA</name>
<protein>
    <submittedName>
        <fullName evidence="1">Uncharacterized protein</fullName>
    </submittedName>
</protein>
<dbReference type="EMBL" id="LNIX01000003">
    <property type="protein sequence ID" value="OXA57633.1"/>
    <property type="molecule type" value="Genomic_DNA"/>
</dbReference>
<sequence>MGKIQKVLEPLASDLIECKCLKNLVIFLEERKVLKNSDRKNFIGANTDLEILERLMTVLKKKDESALKVVEEFLMSDGHYAQLRVKFAESWINEKNRRRILKRAIGDSMMFLCSVQPA</sequence>
<reference evidence="1 2" key="1">
    <citation type="submission" date="2015-12" db="EMBL/GenBank/DDBJ databases">
        <title>The genome of Folsomia candida.</title>
        <authorList>
            <person name="Faddeeva A."/>
            <person name="Derks M.F."/>
            <person name="Anvar Y."/>
            <person name="Smit S."/>
            <person name="Van Straalen N."/>
            <person name="Roelofs D."/>
        </authorList>
    </citation>
    <scope>NUCLEOTIDE SEQUENCE [LARGE SCALE GENOMIC DNA]</scope>
    <source>
        <strain evidence="1 2">VU population</strain>
        <tissue evidence="1">Whole body</tissue>
    </source>
</reference>